<accession>A0AAU7CMT2</accession>
<dbReference type="PANTHER" id="PTHR31157">
    <property type="entry name" value="SCP DOMAIN-CONTAINING PROTEIN"/>
    <property type="match status" value="1"/>
</dbReference>
<protein>
    <submittedName>
        <fullName evidence="2">CAP domain-containing protein</fullName>
    </submittedName>
</protein>
<name>A0AAU7CMT2_9BACT</name>
<dbReference type="EMBL" id="CP155447">
    <property type="protein sequence ID" value="XBH06773.1"/>
    <property type="molecule type" value="Genomic_DNA"/>
</dbReference>
<feature type="domain" description="SCP" evidence="1">
    <location>
        <begin position="172"/>
        <end position="284"/>
    </location>
</feature>
<sequence length="291" mass="31965">MRTSPRGVPSLVIALVLVSGLGAVAQEEAKNLADVPALLKAHNRERAAENLDPLTANPKLEAAALAHARDMAIHDKMTHEGSDGSTPKQRIELQGYHGLGLAENVAYGAKRVPEVMRLWMESPPHKKNILGDFTEVGFALVKGEDGTPFWSAEFGKPMPRLDPEKAAADVVRLFDQERKQVAKPPLKNEPRLATVAQRHARTMAEHSEFRAKLDDDLTPFDLVEKAGYRYKRIGQASLQGPPTAAEAAQAWLDEPSNRESLMGDVRDVGVGYALSEKGIPFWSLIFAEPRR</sequence>
<dbReference type="CDD" id="cd05379">
    <property type="entry name" value="CAP_bacterial"/>
    <property type="match status" value="2"/>
</dbReference>
<reference evidence="2" key="1">
    <citation type="submission" date="2024-05" db="EMBL/GenBank/DDBJ databases">
        <title>Planctomycetes of the genus Singulisphaera possess chitinolytic capabilities.</title>
        <authorList>
            <person name="Ivanova A."/>
        </authorList>
    </citation>
    <scope>NUCLEOTIDE SEQUENCE</scope>
    <source>
        <strain evidence="2">Ch08T</strain>
    </source>
</reference>
<dbReference type="AlphaFoldDB" id="A0AAU7CMT2"/>
<proteinExistence type="predicted"/>
<dbReference type="Gene3D" id="3.40.33.10">
    <property type="entry name" value="CAP"/>
    <property type="match status" value="2"/>
</dbReference>
<feature type="domain" description="SCP" evidence="1">
    <location>
        <begin position="39"/>
        <end position="152"/>
    </location>
</feature>
<organism evidence="2">
    <name type="scientific">Singulisphaera sp. Ch08</name>
    <dbReference type="NCBI Taxonomy" id="3120278"/>
    <lineage>
        <taxon>Bacteria</taxon>
        <taxon>Pseudomonadati</taxon>
        <taxon>Planctomycetota</taxon>
        <taxon>Planctomycetia</taxon>
        <taxon>Isosphaerales</taxon>
        <taxon>Isosphaeraceae</taxon>
        <taxon>Singulisphaera</taxon>
    </lineage>
</organism>
<dbReference type="RefSeq" id="WP_406699621.1">
    <property type="nucleotide sequence ID" value="NZ_CP155447.1"/>
</dbReference>
<gene>
    <name evidence="2" type="ORF">V5E97_12240</name>
</gene>
<dbReference type="PANTHER" id="PTHR31157:SF1">
    <property type="entry name" value="SCP DOMAIN-CONTAINING PROTEIN"/>
    <property type="match status" value="1"/>
</dbReference>
<evidence type="ECO:0000313" key="2">
    <source>
        <dbReference type="EMBL" id="XBH06773.1"/>
    </source>
</evidence>
<evidence type="ECO:0000259" key="1">
    <source>
        <dbReference type="Pfam" id="PF00188"/>
    </source>
</evidence>
<dbReference type="Pfam" id="PF00188">
    <property type="entry name" value="CAP"/>
    <property type="match status" value="2"/>
</dbReference>
<dbReference type="InterPro" id="IPR014044">
    <property type="entry name" value="CAP_dom"/>
</dbReference>
<dbReference type="SUPFAM" id="SSF55797">
    <property type="entry name" value="PR-1-like"/>
    <property type="match status" value="2"/>
</dbReference>
<dbReference type="InterPro" id="IPR035940">
    <property type="entry name" value="CAP_sf"/>
</dbReference>